<evidence type="ECO:0000256" key="9">
    <source>
        <dbReference type="HAMAP-Rule" id="MF_00224"/>
    </source>
</evidence>
<feature type="binding site" evidence="9">
    <location>
        <position position="203"/>
    </location>
    <ligand>
        <name>FMN</name>
        <dbReference type="ChEBI" id="CHEBI:58210"/>
    </ligand>
</feature>
<sequence>MYSTKLAGVNLDDVFIIASGVVPDVPEYTERICNEYRPSAITTKTLTLNPLKPHDAPTLIKLGDGCYMNAIGLGNHGINSLKPSKCKLFVSVGGSSKEEIVKVSHEAERLATIIEINLSSPNRRSFGADMASQVKEIVKDVRGSVTKPVFVKLGPWDNVLELAGKALDGGADGLTLINTLKGMRIDVESRKPLLSYGTGGISGKCIHPLAVRIIHDVFKEYSTEIIGVGGVFTLYDAIEFLEVGAKVVGLGTLIIEQGFGALLSLRDEFESFLVEKGLKLSDLIGSAVRK</sequence>
<dbReference type="GO" id="GO:0044205">
    <property type="term" value="P:'de novo' UMP biosynthetic process"/>
    <property type="evidence" value="ECO:0007669"/>
    <property type="project" value="UniProtKB-UniRule"/>
</dbReference>
<evidence type="ECO:0000313" key="11">
    <source>
        <dbReference type="EMBL" id="AEB94432.1"/>
    </source>
</evidence>
<gene>
    <name evidence="9" type="primary">pyrD</name>
    <name evidence="11" type="ordered locus">Mcup_0324</name>
</gene>
<dbReference type="RefSeq" id="WP_013736930.1">
    <property type="nucleotide sequence ID" value="NC_015435.1"/>
</dbReference>
<dbReference type="Proteomes" id="UP000007812">
    <property type="component" value="Chromosome"/>
</dbReference>
<dbReference type="PANTHER" id="PTHR48109:SF1">
    <property type="entry name" value="DIHYDROOROTATE DEHYDROGENASE (FUMARATE)"/>
    <property type="match status" value="1"/>
</dbReference>
<proteinExistence type="inferred from homology"/>
<comment type="caution">
    <text evidence="9">Lacks conserved residue(s) required for the propagation of feature annotation.</text>
</comment>
<feature type="binding site" evidence="9">
    <location>
        <position position="44"/>
    </location>
    <ligand>
        <name>substrate</name>
    </ligand>
</feature>
<evidence type="ECO:0000256" key="2">
    <source>
        <dbReference type="ARBA" id="ARBA00004725"/>
    </source>
</evidence>
<keyword evidence="7 9" id="KW-0665">Pyrimidine biosynthesis</keyword>
<comment type="pathway">
    <text evidence="2 9">Pyrimidine metabolism; UMP biosynthesis via de novo pathway.</text>
</comment>
<dbReference type="PATRIC" id="fig|1006006.8.peg.325"/>
<dbReference type="InterPro" id="IPR005720">
    <property type="entry name" value="Dihydroorotate_DH_cat"/>
</dbReference>
<dbReference type="HAMAP" id="MF_00224">
    <property type="entry name" value="DHO_dh_type1"/>
    <property type="match status" value="1"/>
</dbReference>
<evidence type="ECO:0000256" key="6">
    <source>
        <dbReference type="ARBA" id="ARBA00022643"/>
    </source>
</evidence>
<dbReference type="GeneID" id="10492518"/>
<dbReference type="UniPathway" id="UPA00070"/>
<dbReference type="HOGENOM" id="CLU_042042_0_1_2"/>
<evidence type="ECO:0000256" key="3">
    <source>
        <dbReference type="ARBA" id="ARBA00008008"/>
    </source>
</evidence>
<feature type="domain" description="Dihydroorotate dehydrogenase catalytic" evidence="10">
    <location>
        <begin position="2"/>
        <end position="273"/>
    </location>
</feature>
<comment type="catalytic activity">
    <reaction evidence="9">
        <text>(S)-dihydroorotate + A = orotate + AH2</text>
        <dbReference type="Rhea" id="RHEA:18073"/>
        <dbReference type="ChEBI" id="CHEBI:13193"/>
        <dbReference type="ChEBI" id="CHEBI:17499"/>
        <dbReference type="ChEBI" id="CHEBI:30839"/>
        <dbReference type="ChEBI" id="CHEBI:30864"/>
    </reaction>
</comment>
<comment type="cofactor">
    <cofactor evidence="9">
        <name>FMN</name>
        <dbReference type="ChEBI" id="CHEBI:58210"/>
    </cofactor>
    <text evidence="9">Binds 1 FMN per subunit.</text>
</comment>
<feature type="binding site" evidence="9">
    <location>
        <position position="117"/>
    </location>
    <ligand>
        <name>FMN</name>
        <dbReference type="ChEBI" id="CHEBI:58210"/>
    </ligand>
</feature>
<dbReference type="InterPro" id="IPR050074">
    <property type="entry name" value="DHO_dehydrogenase"/>
</dbReference>
<keyword evidence="6 9" id="KW-0288">FMN</keyword>
<evidence type="ECO:0000256" key="4">
    <source>
        <dbReference type="ARBA" id="ARBA00022490"/>
    </source>
</evidence>
<feature type="binding site" evidence="9">
    <location>
        <begin position="251"/>
        <end position="252"/>
    </location>
    <ligand>
        <name>FMN</name>
        <dbReference type="ChEBI" id="CHEBI:58210"/>
    </ligand>
</feature>
<dbReference type="KEGG" id="mcn:Mcup_0324"/>
<comment type="function">
    <text evidence="9">Catalyzes the conversion of dihydroorotate to orotate.</text>
</comment>
<feature type="binding site" evidence="9">
    <location>
        <position position="117"/>
    </location>
    <ligand>
        <name>substrate</name>
    </ligand>
</feature>
<feature type="binding site" evidence="9">
    <location>
        <begin position="44"/>
        <end position="45"/>
    </location>
    <ligand>
        <name>FMN</name>
        <dbReference type="ChEBI" id="CHEBI:58210"/>
    </ligand>
</feature>
<feature type="binding site" evidence="9">
    <location>
        <begin position="69"/>
        <end position="73"/>
    </location>
    <ligand>
        <name>substrate</name>
    </ligand>
</feature>
<dbReference type="AlphaFoldDB" id="F4FZC3"/>
<comment type="subcellular location">
    <subcellularLocation>
        <location evidence="1 9">Cytoplasm</location>
    </subcellularLocation>
</comment>
<keyword evidence="8 9" id="KW-0560">Oxidoreductase</keyword>
<feature type="binding site" evidence="9">
    <location>
        <position position="177"/>
    </location>
    <ligand>
        <name>FMN</name>
        <dbReference type="ChEBI" id="CHEBI:58210"/>
    </ligand>
</feature>
<feature type="binding site" evidence="9">
    <location>
        <begin position="229"/>
        <end position="230"/>
    </location>
    <ligand>
        <name>FMN</name>
        <dbReference type="ChEBI" id="CHEBI:58210"/>
    </ligand>
</feature>
<dbReference type="InterPro" id="IPR012135">
    <property type="entry name" value="Dihydroorotate_DH_1_2"/>
</dbReference>
<dbReference type="PANTHER" id="PTHR48109">
    <property type="entry name" value="DIHYDROOROTATE DEHYDROGENASE (QUINONE), MITOCHONDRIAL-RELATED"/>
    <property type="match status" value="1"/>
</dbReference>
<dbReference type="eggNOG" id="arCOG00603">
    <property type="taxonomic scope" value="Archaea"/>
</dbReference>
<evidence type="ECO:0000313" key="12">
    <source>
        <dbReference type="Proteomes" id="UP000007812"/>
    </source>
</evidence>
<evidence type="ECO:0000259" key="10">
    <source>
        <dbReference type="Pfam" id="PF01180"/>
    </source>
</evidence>
<dbReference type="InterPro" id="IPR013785">
    <property type="entry name" value="Aldolase_TIM"/>
</dbReference>
<keyword evidence="5 9" id="KW-0285">Flavoprotein</keyword>
<keyword evidence="12" id="KW-1185">Reference proteome</keyword>
<dbReference type="InterPro" id="IPR053488">
    <property type="entry name" value="DHODH_Type1"/>
</dbReference>
<feature type="active site" description="Nucleophile" evidence="9">
    <location>
        <position position="120"/>
    </location>
</feature>
<protein>
    <recommendedName>
        <fullName evidence="9">Dihydroorotate dehydrogenase</fullName>
        <shortName evidence="9">DHOD</shortName>
        <shortName evidence="9">DHODase</shortName>
        <shortName evidence="9">DHOdehase</shortName>
        <ecNumber evidence="9">1.3.-.-</ecNumber>
    </recommendedName>
</protein>
<dbReference type="SUPFAM" id="SSF51395">
    <property type="entry name" value="FMN-linked oxidoreductases"/>
    <property type="match status" value="1"/>
</dbReference>
<keyword evidence="4 9" id="KW-0963">Cytoplasm</keyword>
<dbReference type="PROSITE" id="PS00912">
    <property type="entry name" value="DHODEHASE_2"/>
    <property type="match status" value="1"/>
</dbReference>
<comment type="similarity">
    <text evidence="3 9">Belongs to the dihydroorotate dehydrogenase family. Type 1 subfamily.</text>
</comment>
<feature type="binding site" evidence="9">
    <location>
        <position position="19"/>
    </location>
    <ligand>
        <name>FMN</name>
        <dbReference type="ChEBI" id="CHEBI:58210"/>
    </ligand>
</feature>
<dbReference type="PIRSF" id="PIRSF000164">
    <property type="entry name" value="DHO_oxidase"/>
    <property type="match status" value="1"/>
</dbReference>
<dbReference type="EC" id="1.3.-.-" evidence="9"/>
<dbReference type="STRING" id="1006006.Mcup_0324"/>
<evidence type="ECO:0000256" key="8">
    <source>
        <dbReference type="ARBA" id="ARBA00023002"/>
    </source>
</evidence>
<dbReference type="Pfam" id="PF01180">
    <property type="entry name" value="DHO_dh"/>
    <property type="match status" value="1"/>
</dbReference>
<dbReference type="GO" id="GO:0005737">
    <property type="term" value="C:cytoplasm"/>
    <property type="evidence" value="ECO:0007669"/>
    <property type="project" value="UniProtKB-SubCell"/>
</dbReference>
<dbReference type="InterPro" id="IPR024920">
    <property type="entry name" value="Dihydroorotate_DH_1"/>
</dbReference>
<accession>F4FZC3</accession>
<dbReference type="InterPro" id="IPR001295">
    <property type="entry name" value="Dihydroorotate_DH_CS"/>
</dbReference>
<evidence type="ECO:0000256" key="1">
    <source>
        <dbReference type="ARBA" id="ARBA00004496"/>
    </source>
</evidence>
<dbReference type="InterPro" id="IPR033888">
    <property type="entry name" value="DHOD_1B"/>
</dbReference>
<dbReference type="GO" id="GO:0006207">
    <property type="term" value="P:'de novo' pyrimidine nucleobase biosynthetic process"/>
    <property type="evidence" value="ECO:0007669"/>
    <property type="project" value="InterPro"/>
</dbReference>
<feature type="binding site" evidence="9">
    <location>
        <begin position="178"/>
        <end position="179"/>
    </location>
    <ligand>
        <name>substrate</name>
    </ligand>
</feature>
<name>F4FZC3_METCR</name>
<dbReference type="NCBIfam" id="NF041011">
    <property type="entry name" value="dihydoor_dh_Arch"/>
    <property type="match status" value="1"/>
</dbReference>
<dbReference type="Gene3D" id="3.20.20.70">
    <property type="entry name" value="Aldolase class I"/>
    <property type="match status" value="1"/>
</dbReference>
<dbReference type="EMBL" id="CP002656">
    <property type="protein sequence ID" value="AEB94432.1"/>
    <property type="molecule type" value="Genomic_DNA"/>
</dbReference>
<organism evidence="11 12">
    <name type="scientific">Metallosphaera cuprina (strain Ar-4)</name>
    <dbReference type="NCBI Taxonomy" id="1006006"/>
    <lineage>
        <taxon>Archaea</taxon>
        <taxon>Thermoproteota</taxon>
        <taxon>Thermoprotei</taxon>
        <taxon>Sulfolobales</taxon>
        <taxon>Sulfolobaceae</taxon>
        <taxon>Metallosphaera</taxon>
    </lineage>
</organism>
<dbReference type="OrthoDB" id="36608at2157"/>
<dbReference type="CDD" id="cd04740">
    <property type="entry name" value="DHOD_1B_like"/>
    <property type="match status" value="1"/>
</dbReference>
<evidence type="ECO:0000256" key="7">
    <source>
        <dbReference type="ARBA" id="ARBA00022975"/>
    </source>
</evidence>
<evidence type="ECO:0000256" key="5">
    <source>
        <dbReference type="ARBA" id="ARBA00022630"/>
    </source>
</evidence>
<dbReference type="GO" id="GO:0004152">
    <property type="term" value="F:dihydroorotate dehydrogenase activity"/>
    <property type="evidence" value="ECO:0007669"/>
    <property type="project" value="UniProtKB-UniRule"/>
</dbReference>
<feature type="binding site" evidence="9">
    <location>
        <position position="152"/>
    </location>
    <ligand>
        <name>FMN</name>
        <dbReference type="ChEBI" id="CHEBI:58210"/>
    </ligand>
</feature>
<reference evidence="11 12" key="1">
    <citation type="journal article" date="2011" name="J. Bacteriol.">
        <title>Complete genome sequence of Metallosphaera cuprina, a metal sulfide-oxidizing archaeon from a hot spring.</title>
        <authorList>
            <person name="Liu L.J."/>
            <person name="You X.Y."/>
            <person name="Zheng H."/>
            <person name="Wang S."/>
            <person name="Jiang C.Y."/>
            <person name="Liu S.J."/>
        </authorList>
    </citation>
    <scope>NUCLEOTIDE SEQUENCE [LARGE SCALE GENOMIC DNA]</scope>
    <source>
        <strain evidence="11 12">Ar-4</strain>
    </source>
</reference>